<feature type="region of interest" description="Disordered" evidence="1">
    <location>
        <begin position="74"/>
        <end position="110"/>
    </location>
</feature>
<proteinExistence type="predicted"/>
<dbReference type="Pfam" id="PF08615">
    <property type="entry name" value="RNase_H2_suC"/>
    <property type="match status" value="1"/>
</dbReference>
<dbReference type="InterPro" id="IPR013924">
    <property type="entry name" value="RNase_H2_suC"/>
</dbReference>
<dbReference type="EMBL" id="ADBL01000206">
    <property type="status" value="NOT_ANNOTATED_CDS"/>
    <property type="molecule type" value="Genomic_DNA"/>
</dbReference>
<accession>A0A0C4DM70</accession>
<organism evidence="3 4">
    <name type="scientific">Magnaporthiopsis poae (strain ATCC 64411 / 73-15)</name>
    <name type="common">Kentucky bluegrass fungus</name>
    <name type="synonym">Magnaporthe poae</name>
    <dbReference type="NCBI Taxonomy" id="644358"/>
    <lineage>
        <taxon>Eukaryota</taxon>
        <taxon>Fungi</taxon>
        <taxon>Dikarya</taxon>
        <taxon>Ascomycota</taxon>
        <taxon>Pezizomycotina</taxon>
        <taxon>Sordariomycetes</taxon>
        <taxon>Sordariomycetidae</taxon>
        <taxon>Magnaporthales</taxon>
        <taxon>Magnaporthaceae</taxon>
        <taxon>Magnaporthiopsis</taxon>
    </lineage>
</organism>
<dbReference type="OrthoDB" id="6222486at2759"/>
<evidence type="ECO:0000313" key="3">
    <source>
        <dbReference type="EnsemblFungi" id="MAPG_00872T0"/>
    </source>
</evidence>
<dbReference type="EnsemblFungi" id="MAPG_00872T0">
    <property type="protein sequence ID" value="MAPG_00872T0"/>
    <property type="gene ID" value="MAPG_00872"/>
</dbReference>
<evidence type="ECO:0000313" key="4">
    <source>
        <dbReference type="Proteomes" id="UP000011715"/>
    </source>
</evidence>
<dbReference type="Proteomes" id="UP000011715">
    <property type="component" value="Unassembled WGS sequence"/>
</dbReference>
<dbReference type="EMBL" id="GL876966">
    <property type="protein sequence ID" value="KLU81791.1"/>
    <property type="molecule type" value="Genomic_DNA"/>
</dbReference>
<protein>
    <submittedName>
        <fullName evidence="2 3">Uncharacterized protein</fullName>
    </submittedName>
</protein>
<dbReference type="Gene3D" id="2.40.128.680">
    <property type="match status" value="1"/>
</dbReference>
<dbReference type="VEuPathDB" id="FungiDB:MAPG_00872"/>
<dbReference type="PANTHER" id="PTHR47204:SF1">
    <property type="entry name" value="RIBONUCLEASE H2 SUBUNIT C"/>
    <property type="match status" value="1"/>
</dbReference>
<reference evidence="2" key="3">
    <citation type="submission" date="2011-03" db="EMBL/GenBank/DDBJ databases">
        <title>Annotation of Magnaporthe poae ATCC 64411.</title>
        <authorList>
            <person name="Ma L.-J."/>
            <person name="Dead R."/>
            <person name="Young S.K."/>
            <person name="Zeng Q."/>
            <person name="Gargeya S."/>
            <person name="Fitzgerald M."/>
            <person name="Haas B."/>
            <person name="Abouelleil A."/>
            <person name="Alvarado L."/>
            <person name="Arachchi H.M."/>
            <person name="Berlin A."/>
            <person name="Brown A."/>
            <person name="Chapman S.B."/>
            <person name="Chen Z."/>
            <person name="Dunbar C."/>
            <person name="Freedman E."/>
            <person name="Gearin G."/>
            <person name="Gellesch M."/>
            <person name="Goldberg J."/>
            <person name="Griggs A."/>
            <person name="Gujja S."/>
            <person name="Heiman D."/>
            <person name="Howarth C."/>
            <person name="Larson L."/>
            <person name="Lui A."/>
            <person name="MacDonald P.J.P."/>
            <person name="Mehta T."/>
            <person name="Montmayeur A."/>
            <person name="Murphy C."/>
            <person name="Neiman D."/>
            <person name="Pearson M."/>
            <person name="Priest M."/>
            <person name="Roberts A."/>
            <person name="Saif S."/>
            <person name="Shea T."/>
            <person name="Shenoy N."/>
            <person name="Sisk P."/>
            <person name="Stolte C."/>
            <person name="Sykes S."/>
            <person name="Yandava C."/>
            <person name="Wortman J."/>
            <person name="Nusbaum C."/>
            <person name="Birren B."/>
        </authorList>
    </citation>
    <scope>NUCLEOTIDE SEQUENCE</scope>
    <source>
        <strain evidence="2">ATCC 64411</strain>
    </source>
</reference>
<reference evidence="2" key="1">
    <citation type="submission" date="2010-05" db="EMBL/GenBank/DDBJ databases">
        <title>The Genome Sequence of Magnaporthe poae strain ATCC 64411.</title>
        <authorList>
            <consortium name="The Broad Institute Genome Sequencing Platform"/>
            <consortium name="Broad Institute Genome Sequencing Center for Infectious Disease"/>
            <person name="Ma L.-J."/>
            <person name="Dead R."/>
            <person name="Young S."/>
            <person name="Zeng Q."/>
            <person name="Koehrsen M."/>
            <person name="Alvarado L."/>
            <person name="Berlin A."/>
            <person name="Chapman S.B."/>
            <person name="Chen Z."/>
            <person name="Freedman E."/>
            <person name="Gellesch M."/>
            <person name="Goldberg J."/>
            <person name="Griggs A."/>
            <person name="Gujja S."/>
            <person name="Heilman E.R."/>
            <person name="Heiman D."/>
            <person name="Hepburn T."/>
            <person name="Howarth C."/>
            <person name="Jen D."/>
            <person name="Larson L."/>
            <person name="Mehta T."/>
            <person name="Neiman D."/>
            <person name="Pearson M."/>
            <person name="Roberts A."/>
            <person name="Saif S."/>
            <person name="Shea T."/>
            <person name="Shenoy N."/>
            <person name="Sisk P."/>
            <person name="Stolte C."/>
            <person name="Sykes S."/>
            <person name="Walk T."/>
            <person name="White J."/>
            <person name="Yandava C."/>
            <person name="Haas B."/>
            <person name="Nusbaum C."/>
            <person name="Birren B."/>
        </authorList>
    </citation>
    <scope>NUCLEOTIDE SEQUENCE</scope>
    <source>
        <strain evidence="2">ATCC 64411</strain>
    </source>
</reference>
<dbReference type="OMA" id="GFAESMH"/>
<dbReference type="PANTHER" id="PTHR47204">
    <property type="entry name" value="OS02G0168900 PROTEIN"/>
    <property type="match status" value="1"/>
</dbReference>
<dbReference type="STRING" id="644358.A0A0C4DM70"/>
<feature type="compositionally biased region" description="Acidic residues" evidence="1">
    <location>
        <begin position="87"/>
        <end position="102"/>
    </location>
</feature>
<sequence>MSQPQFQITSQETDQHKVAVNLLPCAVHHDGPVDPIQAYWRPTENDGKKTAYFRGRKLQGTTVKVPEGYKGVVVGTSKGDASPEPPMTDESEAIDVDADEKEPDASKMATKGEFDEVVVWNHEATADASTDPYVRGLEEWTSLSEQIHSY</sequence>
<evidence type="ECO:0000256" key="1">
    <source>
        <dbReference type="SAM" id="MobiDB-lite"/>
    </source>
</evidence>
<name>A0A0C4DM70_MAGP6</name>
<keyword evidence="4" id="KW-1185">Reference proteome</keyword>
<gene>
    <name evidence="2" type="ORF">MAPG_00872</name>
</gene>
<evidence type="ECO:0000313" key="2">
    <source>
        <dbReference type="EMBL" id="KLU81791.1"/>
    </source>
</evidence>
<dbReference type="CDD" id="cd09271">
    <property type="entry name" value="RNase_H2-C"/>
    <property type="match status" value="1"/>
</dbReference>
<dbReference type="eggNOG" id="ENOG502S1H4">
    <property type="taxonomic scope" value="Eukaryota"/>
</dbReference>
<dbReference type="GO" id="GO:0032299">
    <property type="term" value="C:ribonuclease H2 complex"/>
    <property type="evidence" value="ECO:0007669"/>
    <property type="project" value="InterPro"/>
</dbReference>
<reference evidence="4" key="2">
    <citation type="submission" date="2010-05" db="EMBL/GenBank/DDBJ databases">
        <title>The genome sequence of Magnaporthe poae strain ATCC 64411.</title>
        <authorList>
            <person name="Ma L.-J."/>
            <person name="Dead R."/>
            <person name="Young S."/>
            <person name="Zeng Q."/>
            <person name="Koehrsen M."/>
            <person name="Alvarado L."/>
            <person name="Berlin A."/>
            <person name="Chapman S.B."/>
            <person name="Chen Z."/>
            <person name="Freedman E."/>
            <person name="Gellesch M."/>
            <person name="Goldberg J."/>
            <person name="Griggs A."/>
            <person name="Gujja S."/>
            <person name="Heilman E.R."/>
            <person name="Heiman D."/>
            <person name="Hepburn T."/>
            <person name="Howarth C."/>
            <person name="Jen D."/>
            <person name="Larson L."/>
            <person name="Mehta T."/>
            <person name="Neiman D."/>
            <person name="Pearson M."/>
            <person name="Roberts A."/>
            <person name="Saif S."/>
            <person name="Shea T."/>
            <person name="Shenoy N."/>
            <person name="Sisk P."/>
            <person name="Stolte C."/>
            <person name="Sykes S."/>
            <person name="Walk T."/>
            <person name="White J."/>
            <person name="Yandava C."/>
            <person name="Haas B."/>
            <person name="Nusbaum C."/>
            <person name="Birren B."/>
        </authorList>
    </citation>
    <scope>NUCLEOTIDE SEQUENCE [LARGE SCALE GENOMIC DNA]</scope>
    <source>
        <strain evidence="4">ATCC 64411 / 73-15</strain>
    </source>
</reference>
<dbReference type="AlphaFoldDB" id="A0A0C4DM70"/>
<reference evidence="3" key="5">
    <citation type="submission" date="2015-06" db="UniProtKB">
        <authorList>
            <consortium name="EnsemblFungi"/>
        </authorList>
    </citation>
    <scope>IDENTIFICATION</scope>
    <source>
        <strain evidence="3">ATCC 64411</strain>
    </source>
</reference>
<dbReference type="GO" id="GO:0006401">
    <property type="term" value="P:RNA catabolic process"/>
    <property type="evidence" value="ECO:0007669"/>
    <property type="project" value="InterPro"/>
</dbReference>
<reference evidence="3" key="4">
    <citation type="journal article" date="2015" name="G3 (Bethesda)">
        <title>Genome sequences of three phytopathogenic species of the Magnaporthaceae family of fungi.</title>
        <authorList>
            <person name="Okagaki L.H."/>
            <person name="Nunes C.C."/>
            <person name="Sailsbery J."/>
            <person name="Clay B."/>
            <person name="Brown D."/>
            <person name="John T."/>
            <person name="Oh Y."/>
            <person name="Young N."/>
            <person name="Fitzgerald M."/>
            <person name="Haas B.J."/>
            <person name="Zeng Q."/>
            <person name="Young S."/>
            <person name="Adiconis X."/>
            <person name="Fan L."/>
            <person name="Levin J.Z."/>
            <person name="Mitchell T.K."/>
            <person name="Okubara P.A."/>
            <person name="Farman M.L."/>
            <person name="Kohn L.M."/>
            <person name="Birren B."/>
            <person name="Ma L.-J."/>
            <person name="Dean R.A."/>
        </authorList>
    </citation>
    <scope>NUCLEOTIDE SEQUENCE</scope>
    <source>
        <strain evidence="3">ATCC 64411 / 73-15</strain>
    </source>
</reference>